<accession>A0ABM9FA81</accession>
<feature type="chain" id="PRO_5046845339" evidence="1">
    <location>
        <begin position="24"/>
        <end position="267"/>
    </location>
</feature>
<dbReference type="Proteomes" id="UP001152651">
    <property type="component" value="Unassembled WGS sequence"/>
</dbReference>
<gene>
    <name evidence="2" type="ORF">FBBNIHIM_12920</name>
</gene>
<feature type="signal peptide" evidence="1">
    <location>
        <begin position="1"/>
        <end position="23"/>
    </location>
</feature>
<proteinExistence type="predicted"/>
<keyword evidence="1" id="KW-0732">Signal</keyword>
<evidence type="ECO:0000313" key="2">
    <source>
        <dbReference type="EMBL" id="CAH6660021.1"/>
    </source>
</evidence>
<evidence type="ECO:0000313" key="3">
    <source>
        <dbReference type="Proteomes" id="UP001152651"/>
    </source>
</evidence>
<keyword evidence="3" id="KW-1185">Reference proteome</keyword>
<name>A0ABM9FA81_9ENTR</name>
<organism evidence="2 3">
    <name type="scientific">Pseudocitrobacter vendiensis</name>
    <dbReference type="NCBI Taxonomy" id="2488306"/>
    <lineage>
        <taxon>Bacteria</taxon>
        <taxon>Pseudomonadati</taxon>
        <taxon>Pseudomonadota</taxon>
        <taxon>Gammaproteobacteria</taxon>
        <taxon>Enterobacterales</taxon>
        <taxon>Enterobacteriaceae</taxon>
        <taxon>Pseudocitrobacter</taxon>
    </lineage>
</organism>
<protein>
    <submittedName>
        <fullName evidence="2">Uncharacterized protein</fullName>
    </submittedName>
</protein>
<sequence length="267" mass="30415">MQKFLVNGITLLYAGMLYGHAFAQHSPQPRSTITDFVQQCSDSGLITESKEHPRLYEKSCANALRSVIFPKSRETKNWPPEMLGMLNGENAYYVALSQAMDADFDGEQQYGGRVEMADFDTSEAGIYGAVPIFHPISRGRFLIQMWCNVSAYNEFSLFIDYDETHLPATAKLIPFAHESGEQRYCISARLVDTRNALIYVNLRQNGNGDGGYYARYQYNRQTLKPRLLEVIYKNAITSDAPYIFDDDHPLRKPHGPGWERLYPTQAQ</sequence>
<dbReference type="EMBL" id="CALSBS010000010">
    <property type="protein sequence ID" value="CAH6660021.1"/>
    <property type="molecule type" value="Genomic_DNA"/>
</dbReference>
<dbReference type="RefSeq" id="WP_253898127.1">
    <property type="nucleotide sequence ID" value="NZ_CALSBS010000010.1"/>
</dbReference>
<comment type="caution">
    <text evidence="2">The sequence shown here is derived from an EMBL/GenBank/DDBJ whole genome shotgun (WGS) entry which is preliminary data.</text>
</comment>
<evidence type="ECO:0000256" key="1">
    <source>
        <dbReference type="SAM" id="SignalP"/>
    </source>
</evidence>
<reference evidence="2" key="1">
    <citation type="submission" date="2022-05" db="EMBL/GenBank/DDBJ databases">
        <authorList>
            <person name="Blom J."/>
        </authorList>
    </citation>
    <scope>NUCLEOTIDE SEQUENCE</scope>
    <source>
        <strain evidence="2">Type strain: CPO20170097</strain>
    </source>
</reference>